<dbReference type="InterPro" id="IPR036778">
    <property type="entry name" value="OHCU_decarboxylase_sf"/>
</dbReference>
<evidence type="ECO:0000256" key="6">
    <source>
        <dbReference type="ARBA" id="ARBA00023239"/>
    </source>
</evidence>
<proteinExistence type="predicted"/>
<dbReference type="SUPFAM" id="SSF158694">
    <property type="entry name" value="UraD-Like"/>
    <property type="match status" value="1"/>
</dbReference>
<evidence type="ECO:0000256" key="2">
    <source>
        <dbReference type="ARBA" id="ARBA00004754"/>
    </source>
</evidence>
<organism evidence="8 9">
    <name type="scientific">Stylosanthes scabra</name>
    <dbReference type="NCBI Taxonomy" id="79078"/>
    <lineage>
        <taxon>Eukaryota</taxon>
        <taxon>Viridiplantae</taxon>
        <taxon>Streptophyta</taxon>
        <taxon>Embryophyta</taxon>
        <taxon>Tracheophyta</taxon>
        <taxon>Spermatophyta</taxon>
        <taxon>Magnoliopsida</taxon>
        <taxon>eudicotyledons</taxon>
        <taxon>Gunneridae</taxon>
        <taxon>Pentapetalae</taxon>
        <taxon>rosids</taxon>
        <taxon>fabids</taxon>
        <taxon>Fabales</taxon>
        <taxon>Fabaceae</taxon>
        <taxon>Papilionoideae</taxon>
        <taxon>50 kb inversion clade</taxon>
        <taxon>dalbergioids sensu lato</taxon>
        <taxon>Dalbergieae</taxon>
        <taxon>Pterocarpus clade</taxon>
        <taxon>Stylosanthes</taxon>
    </lineage>
</organism>
<keyword evidence="6" id="KW-0456">Lyase</keyword>
<comment type="caution">
    <text evidence="8">The sequence shown here is derived from an EMBL/GenBank/DDBJ whole genome shotgun (WGS) entry which is preliminary data.</text>
</comment>
<evidence type="ECO:0000313" key="8">
    <source>
        <dbReference type="EMBL" id="MED6220281.1"/>
    </source>
</evidence>
<evidence type="ECO:0000256" key="5">
    <source>
        <dbReference type="ARBA" id="ARBA00022793"/>
    </source>
</evidence>
<dbReference type="Pfam" id="PF09349">
    <property type="entry name" value="OHCU_decarbox"/>
    <property type="match status" value="1"/>
</dbReference>
<dbReference type="Proteomes" id="UP001341840">
    <property type="component" value="Unassembled WGS sequence"/>
</dbReference>
<feature type="domain" description="Oxo-4-hydroxy-4-carboxy-5-ureidoimidazoline decarboxylase" evidence="7">
    <location>
        <begin position="46"/>
        <end position="110"/>
    </location>
</feature>
<sequence length="224" mass="26126">MVSFSPFKSLDHAITVARDIFLNQLDVSCWVEALLSRDCFDQYLTDANETTVQELHEWGSRYDEKFGYRFVTFPYDKTSEEILAELKTRFKNNQLVELNIASQEKINIVETKIVGFYVLWHQNTGSAEDNLSGVTADRRDNLGENTSIGTDITRPFETAYYQEKEGDDMDRRYVNAESKVAHRNFGLNKKPWYGHDISDPVKRDNFRFLREIFSPGEYDTSERN</sequence>
<dbReference type="EMBL" id="JASCZI010272113">
    <property type="protein sequence ID" value="MED6220281.1"/>
    <property type="molecule type" value="Genomic_DNA"/>
</dbReference>
<protein>
    <recommendedName>
        <fullName evidence="3">2-oxo-4-hydroxy-4-carboxy-5-ureidoimidazoline decarboxylase</fullName>
        <ecNumber evidence="3">4.1.1.97</ecNumber>
    </recommendedName>
</protein>
<evidence type="ECO:0000256" key="4">
    <source>
        <dbReference type="ARBA" id="ARBA00022631"/>
    </source>
</evidence>
<evidence type="ECO:0000256" key="1">
    <source>
        <dbReference type="ARBA" id="ARBA00001163"/>
    </source>
</evidence>
<gene>
    <name evidence="8" type="ORF">PIB30_043385</name>
</gene>
<keyword evidence="9" id="KW-1185">Reference proteome</keyword>
<accession>A0ABU6ZE93</accession>
<evidence type="ECO:0000256" key="3">
    <source>
        <dbReference type="ARBA" id="ARBA00012257"/>
    </source>
</evidence>
<name>A0ABU6ZE93_9FABA</name>
<keyword evidence="5" id="KW-0210">Decarboxylase</keyword>
<dbReference type="Gene3D" id="1.10.3330.10">
    <property type="entry name" value="Oxo-4-hydroxy-4-carboxy-5-ureidoimidazoline decarboxylase"/>
    <property type="match status" value="1"/>
</dbReference>
<dbReference type="InterPro" id="IPR018020">
    <property type="entry name" value="OHCU_decarboxylase"/>
</dbReference>
<reference evidence="8 9" key="1">
    <citation type="journal article" date="2023" name="Plants (Basel)">
        <title>Bridging the Gap: Combining Genomics and Transcriptomics Approaches to Understand Stylosanthes scabra, an Orphan Legume from the Brazilian Caatinga.</title>
        <authorList>
            <person name="Ferreira-Neto J.R.C."/>
            <person name="da Silva M.D."/>
            <person name="Binneck E."/>
            <person name="de Melo N.F."/>
            <person name="da Silva R.H."/>
            <person name="de Melo A.L.T.M."/>
            <person name="Pandolfi V."/>
            <person name="Bustamante F.O."/>
            <person name="Brasileiro-Vidal A.C."/>
            <person name="Benko-Iseppon A.M."/>
        </authorList>
    </citation>
    <scope>NUCLEOTIDE SEQUENCE [LARGE SCALE GENOMIC DNA]</scope>
    <source>
        <tissue evidence="8">Leaves</tissue>
    </source>
</reference>
<evidence type="ECO:0000313" key="9">
    <source>
        <dbReference type="Proteomes" id="UP001341840"/>
    </source>
</evidence>
<comment type="pathway">
    <text evidence="2">Purine metabolism; urate degradation; (S)-allantoin from urate: step 3/3.</text>
</comment>
<dbReference type="PANTHER" id="PTHR43466">
    <property type="entry name" value="2-OXO-4-HYDROXY-4-CARBOXY-5-UREIDOIMIDAZOLINE DECARBOXYLASE-RELATED"/>
    <property type="match status" value="1"/>
</dbReference>
<dbReference type="EC" id="4.1.1.97" evidence="3"/>
<keyword evidence="4" id="KW-0659">Purine metabolism</keyword>
<evidence type="ECO:0000259" key="7">
    <source>
        <dbReference type="Pfam" id="PF09349"/>
    </source>
</evidence>
<dbReference type="PANTHER" id="PTHR43466:SF1">
    <property type="entry name" value="2-OXO-4-HYDROXY-4-CARBOXY-5-UREIDOIMIDAZOLINE DECARBOXYLASE-RELATED"/>
    <property type="match status" value="1"/>
</dbReference>
<comment type="catalytic activity">
    <reaction evidence="1">
        <text>5-hydroxy-2-oxo-4-ureido-2,5-dihydro-1H-imidazole-5-carboxylate + H(+) = (S)-allantoin + CO2</text>
        <dbReference type="Rhea" id="RHEA:26301"/>
        <dbReference type="ChEBI" id="CHEBI:15378"/>
        <dbReference type="ChEBI" id="CHEBI:15678"/>
        <dbReference type="ChEBI" id="CHEBI:16526"/>
        <dbReference type="ChEBI" id="CHEBI:58639"/>
        <dbReference type="EC" id="4.1.1.97"/>
    </reaction>
</comment>